<dbReference type="InterPro" id="IPR011055">
    <property type="entry name" value="Dup_hybrid_motif"/>
</dbReference>
<dbReference type="InterPro" id="IPR003352">
    <property type="entry name" value="PTS_EIIC"/>
</dbReference>
<feature type="transmembrane region" description="Helical" evidence="10">
    <location>
        <begin position="30"/>
        <end position="50"/>
    </location>
</feature>
<dbReference type="GO" id="GO:0090589">
    <property type="term" value="F:protein-phosphocysteine-trehalose phosphotransferase system transporter activity"/>
    <property type="evidence" value="ECO:0007669"/>
    <property type="project" value="TreeGrafter"/>
</dbReference>
<evidence type="ECO:0000256" key="6">
    <source>
        <dbReference type="ARBA" id="ARBA00022683"/>
    </source>
</evidence>
<feature type="transmembrane region" description="Helical" evidence="10">
    <location>
        <begin position="117"/>
        <end position="141"/>
    </location>
</feature>
<dbReference type="InterPro" id="IPR013013">
    <property type="entry name" value="PTS_EIIC_1"/>
</dbReference>
<feature type="transmembrane region" description="Helical" evidence="10">
    <location>
        <begin position="201"/>
        <end position="221"/>
    </location>
</feature>
<gene>
    <name evidence="13" type="ORF">H9742_12060</name>
</gene>
<accession>A0A9D1UBY5</accession>
<dbReference type="PANTHER" id="PTHR30175">
    <property type="entry name" value="PHOSPHOTRANSFERASE SYSTEM TRANSPORT PROTEIN"/>
    <property type="match status" value="1"/>
</dbReference>
<dbReference type="GO" id="GO:0005886">
    <property type="term" value="C:plasma membrane"/>
    <property type="evidence" value="ECO:0007669"/>
    <property type="project" value="UniProtKB-SubCell"/>
</dbReference>
<dbReference type="GO" id="GO:0015771">
    <property type="term" value="P:trehalose transport"/>
    <property type="evidence" value="ECO:0007669"/>
    <property type="project" value="TreeGrafter"/>
</dbReference>
<protein>
    <submittedName>
        <fullName evidence="13">Glucose PTS transporter subunit IIA</fullName>
    </submittedName>
</protein>
<proteinExistence type="predicted"/>
<dbReference type="Gene3D" id="2.70.70.10">
    <property type="entry name" value="Glucose Permease (Domain IIA)"/>
    <property type="match status" value="1"/>
</dbReference>
<keyword evidence="7 10" id="KW-0812">Transmembrane</keyword>
<evidence type="ECO:0000313" key="13">
    <source>
        <dbReference type="EMBL" id="HIW82229.1"/>
    </source>
</evidence>
<dbReference type="InterPro" id="IPR050558">
    <property type="entry name" value="PTS_Sugar-Specific_Components"/>
</dbReference>
<dbReference type="EMBL" id="DXGH01000067">
    <property type="protein sequence ID" value="HIW82229.1"/>
    <property type="molecule type" value="Genomic_DNA"/>
</dbReference>
<dbReference type="FunFam" id="2.70.70.10:FF:000001">
    <property type="entry name" value="PTS system glucose-specific IIA component"/>
    <property type="match status" value="1"/>
</dbReference>
<keyword evidence="3" id="KW-1003">Cell membrane</keyword>
<reference evidence="13" key="1">
    <citation type="journal article" date="2021" name="PeerJ">
        <title>Extensive microbial diversity within the chicken gut microbiome revealed by metagenomics and culture.</title>
        <authorList>
            <person name="Gilroy R."/>
            <person name="Ravi A."/>
            <person name="Getino M."/>
            <person name="Pursley I."/>
            <person name="Horton D.L."/>
            <person name="Alikhan N.F."/>
            <person name="Baker D."/>
            <person name="Gharbi K."/>
            <person name="Hall N."/>
            <person name="Watson M."/>
            <person name="Adriaenssens E.M."/>
            <person name="Foster-Nyarko E."/>
            <person name="Jarju S."/>
            <person name="Secka A."/>
            <person name="Antonio M."/>
            <person name="Oren A."/>
            <person name="Chaudhuri R.R."/>
            <person name="La Ragione R."/>
            <person name="Hildebrand F."/>
            <person name="Pallen M.J."/>
        </authorList>
    </citation>
    <scope>NUCLEOTIDE SEQUENCE</scope>
    <source>
        <strain evidence="13">CHK195-6426</strain>
    </source>
</reference>
<evidence type="ECO:0000256" key="8">
    <source>
        <dbReference type="ARBA" id="ARBA00022989"/>
    </source>
</evidence>
<dbReference type="PROSITE" id="PS51103">
    <property type="entry name" value="PTS_EIIC_TYPE_1"/>
    <property type="match status" value="1"/>
</dbReference>
<feature type="transmembrane region" description="Helical" evidence="10">
    <location>
        <begin position="298"/>
        <end position="321"/>
    </location>
</feature>
<keyword evidence="4" id="KW-0762">Sugar transport</keyword>
<evidence type="ECO:0000259" key="11">
    <source>
        <dbReference type="PROSITE" id="PS51093"/>
    </source>
</evidence>
<evidence type="ECO:0000256" key="4">
    <source>
        <dbReference type="ARBA" id="ARBA00022597"/>
    </source>
</evidence>
<dbReference type="GO" id="GO:0009401">
    <property type="term" value="P:phosphoenolpyruvate-dependent sugar phosphotransferase system"/>
    <property type="evidence" value="ECO:0007669"/>
    <property type="project" value="UniProtKB-KW"/>
</dbReference>
<feature type="transmembrane region" description="Helical" evidence="10">
    <location>
        <begin position="162"/>
        <end position="181"/>
    </location>
</feature>
<keyword evidence="8 10" id="KW-1133">Transmembrane helix</keyword>
<dbReference type="NCBIfam" id="TIGR00830">
    <property type="entry name" value="PTBA"/>
    <property type="match status" value="1"/>
</dbReference>
<organism evidence="13 14">
    <name type="scientific">Candidatus Acetatifactor stercoripullorum</name>
    <dbReference type="NCBI Taxonomy" id="2838414"/>
    <lineage>
        <taxon>Bacteria</taxon>
        <taxon>Bacillati</taxon>
        <taxon>Bacillota</taxon>
        <taxon>Clostridia</taxon>
        <taxon>Lachnospirales</taxon>
        <taxon>Lachnospiraceae</taxon>
        <taxon>Acetatifactor</taxon>
    </lineage>
</organism>
<comment type="caution">
    <text evidence="13">The sequence shown here is derived from an EMBL/GenBank/DDBJ whole genome shotgun (WGS) entry which is preliminary data.</text>
</comment>
<dbReference type="Pfam" id="PF00358">
    <property type="entry name" value="PTS_EIIA_1"/>
    <property type="match status" value="1"/>
</dbReference>
<name>A0A9D1UBY5_9FIRM</name>
<evidence type="ECO:0000256" key="2">
    <source>
        <dbReference type="ARBA" id="ARBA00022448"/>
    </source>
</evidence>
<feature type="transmembrane region" description="Helical" evidence="10">
    <location>
        <begin position="62"/>
        <end position="84"/>
    </location>
</feature>
<dbReference type="PROSITE" id="PS51093">
    <property type="entry name" value="PTS_EIIA_TYPE_1"/>
    <property type="match status" value="1"/>
</dbReference>
<evidence type="ECO:0000256" key="7">
    <source>
        <dbReference type="ARBA" id="ARBA00022692"/>
    </source>
</evidence>
<dbReference type="PANTHER" id="PTHR30175:SF1">
    <property type="entry name" value="PTS SYSTEM ARBUTIN-, CELLOBIOSE-, AND SALICIN-SPECIFIC EIIBC COMPONENT-RELATED"/>
    <property type="match status" value="1"/>
</dbReference>
<feature type="transmembrane region" description="Helical" evidence="10">
    <location>
        <begin position="91"/>
        <end position="111"/>
    </location>
</feature>
<evidence type="ECO:0000256" key="3">
    <source>
        <dbReference type="ARBA" id="ARBA00022475"/>
    </source>
</evidence>
<dbReference type="SUPFAM" id="SSF51261">
    <property type="entry name" value="Duplicated hybrid motif"/>
    <property type="match status" value="1"/>
</dbReference>
<feature type="domain" description="PTS EIIA type-1" evidence="11">
    <location>
        <begin position="404"/>
        <end position="508"/>
    </location>
</feature>
<dbReference type="Proteomes" id="UP000824265">
    <property type="component" value="Unassembled WGS sequence"/>
</dbReference>
<sequence length="533" mass="56911">MRTIQLYISGSYQRRFFPIDTENFTPSTPIIPALIAGGMLKALLTLLTFFKLVDSASQNYYMINFIADAAFYFLPVLVAVSAAHKLKCNPYIAAVIGAALLHPNFTSLVAAEDPVHFFGLPVTLISYGSSVIPSILSVWLMSYVEPLADKISPKPIKFLSKPLITILIVAPVTFIVLGPLGYTIGTGLAAGADYLNQNVGWLVPTLMGAFMPLLVMTGMHWSFTPVIVQSYATYGSEAIMGPGSFVSNICQGAASLAVAVKTKNRELRQVASSAGITALLGVTEPAMFGVTLRLKKPLYAVMIGGACGGLYAGLNGVVRYTSGTPGLASFAVFIGENPMNIVHAFISVGIGFVITFILTWILGFEDVQETAKPVKKGAAAALEQRIEVSSPADGKEIRLEEMKDETFASGVLGKGAAVIPVNGRVSAPVSGKIISVFPTKHAVSMVDENGAEFLIHIGIDTVKLDGKYFTAMVKDGDVVKKGELLVQFDKEAAEAEGYDMTIAVLVTNTQEFLDVIPAKTGEIKEQETLFTIV</sequence>
<dbReference type="AlphaFoldDB" id="A0A9D1UBY5"/>
<evidence type="ECO:0000313" key="14">
    <source>
        <dbReference type="Proteomes" id="UP000824265"/>
    </source>
</evidence>
<dbReference type="Pfam" id="PF02378">
    <property type="entry name" value="PTS_EIIC"/>
    <property type="match status" value="1"/>
</dbReference>
<dbReference type="GO" id="GO:0008982">
    <property type="term" value="F:protein-N(PI)-phosphohistidine-sugar phosphotransferase activity"/>
    <property type="evidence" value="ECO:0007669"/>
    <property type="project" value="InterPro"/>
</dbReference>
<dbReference type="PROSITE" id="PS00371">
    <property type="entry name" value="PTS_EIIA_TYPE_1_HIS"/>
    <property type="match status" value="1"/>
</dbReference>
<comment type="subcellular location">
    <subcellularLocation>
        <location evidence="1">Cell membrane</location>
        <topology evidence="1">Multi-pass membrane protein</topology>
    </subcellularLocation>
</comment>
<dbReference type="InterPro" id="IPR001127">
    <property type="entry name" value="PTS_EIIA_1_perm"/>
</dbReference>
<keyword evidence="5" id="KW-0808">Transferase</keyword>
<reference evidence="13" key="2">
    <citation type="submission" date="2021-04" db="EMBL/GenBank/DDBJ databases">
        <authorList>
            <person name="Gilroy R."/>
        </authorList>
    </citation>
    <scope>NUCLEOTIDE SEQUENCE</scope>
    <source>
        <strain evidence="13">CHK195-6426</strain>
    </source>
</reference>
<evidence type="ECO:0000256" key="9">
    <source>
        <dbReference type="ARBA" id="ARBA00023136"/>
    </source>
</evidence>
<evidence type="ECO:0000259" key="12">
    <source>
        <dbReference type="PROSITE" id="PS51103"/>
    </source>
</evidence>
<keyword evidence="2" id="KW-0813">Transport</keyword>
<feature type="transmembrane region" description="Helical" evidence="10">
    <location>
        <begin position="341"/>
        <end position="362"/>
    </location>
</feature>
<evidence type="ECO:0000256" key="5">
    <source>
        <dbReference type="ARBA" id="ARBA00022679"/>
    </source>
</evidence>
<keyword evidence="9 10" id="KW-0472">Membrane</keyword>
<evidence type="ECO:0000256" key="1">
    <source>
        <dbReference type="ARBA" id="ARBA00004651"/>
    </source>
</evidence>
<evidence type="ECO:0000256" key="10">
    <source>
        <dbReference type="SAM" id="Phobius"/>
    </source>
</evidence>
<keyword evidence="6" id="KW-0598">Phosphotransferase system</keyword>
<feature type="domain" description="PTS EIIC type-1" evidence="12">
    <location>
        <begin position="34"/>
        <end position="378"/>
    </location>
</feature>